<feature type="signal peptide" evidence="1">
    <location>
        <begin position="1"/>
        <end position="23"/>
    </location>
</feature>
<evidence type="ECO:0000256" key="1">
    <source>
        <dbReference type="SAM" id="SignalP"/>
    </source>
</evidence>
<dbReference type="RefSeq" id="WP_119784017.1">
    <property type="nucleotide sequence ID" value="NZ_QYUQ01000002.1"/>
</dbReference>
<proteinExistence type="predicted"/>
<name>A0A3A3G254_9BURK</name>
<keyword evidence="3" id="KW-1185">Reference proteome</keyword>
<dbReference type="EMBL" id="QYUQ01000002">
    <property type="protein sequence ID" value="RJG00562.1"/>
    <property type="molecule type" value="Genomic_DNA"/>
</dbReference>
<dbReference type="Proteomes" id="UP000266327">
    <property type="component" value="Unassembled WGS sequence"/>
</dbReference>
<evidence type="ECO:0000313" key="2">
    <source>
        <dbReference type="EMBL" id="RJG00562.1"/>
    </source>
</evidence>
<comment type="caution">
    <text evidence="2">The sequence shown here is derived from an EMBL/GenBank/DDBJ whole genome shotgun (WGS) entry which is preliminary data.</text>
</comment>
<accession>A0A3A3G254</accession>
<protein>
    <submittedName>
        <fullName evidence="2">Uncharacterized protein</fullName>
    </submittedName>
</protein>
<gene>
    <name evidence="2" type="ORF">D3878_02380</name>
</gene>
<reference evidence="3" key="1">
    <citation type="submission" date="2018-09" db="EMBL/GenBank/DDBJ databases">
        <authorList>
            <person name="Zhu H."/>
        </authorList>
    </citation>
    <scope>NUCLEOTIDE SEQUENCE [LARGE SCALE GENOMIC DNA]</scope>
    <source>
        <strain evidence="3">K1S02-23</strain>
    </source>
</reference>
<keyword evidence="1" id="KW-0732">Signal</keyword>
<dbReference type="OrthoDB" id="9180710at2"/>
<dbReference type="AlphaFoldDB" id="A0A3A3G254"/>
<feature type="chain" id="PRO_5017456680" evidence="1">
    <location>
        <begin position="24"/>
        <end position="112"/>
    </location>
</feature>
<sequence>MRLTILALLLLLTSFAAPGQSTAAQPPTEDLPLDAYLALLERIAPAARNGAETFLAASRQRCGRQLTVQELRQAVADGAGEPVLMAMMRASAQRDAALLQRLSNSVPCTGRR</sequence>
<organism evidence="2 3">
    <name type="scientific">Noviherbaspirillum sedimenti</name>
    <dbReference type="NCBI Taxonomy" id="2320865"/>
    <lineage>
        <taxon>Bacteria</taxon>
        <taxon>Pseudomonadati</taxon>
        <taxon>Pseudomonadota</taxon>
        <taxon>Betaproteobacteria</taxon>
        <taxon>Burkholderiales</taxon>
        <taxon>Oxalobacteraceae</taxon>
        <taxon>Noviherbaspirillum</taxon>
    </lineage>
</organism>
<evidence type="ECO:0000313" key="3">
    <source>
        <dbReference type="Proteomes" id="UP000266327"/>
    </source>
</evidence>